<keyword evidence="1" id="KW-1133">Transmembrane helix</keyword>
<feature type="transmembrane region" description="Helical" evidence="1">
    <location>
        <begin position="86"/>
        <end position="109"/>
    </location>
</feature>
<feature type="transmembrane region" description="Helical" evidence="1">
    <location>
        <begin position="169"/>
        <end position="187"/>
    </location>
</feature>
<sequence>MSYFQLTIKKFFLKDGSIDLYAFLFGLLFLFTFAFMQLPDWLTILASTLLASSVFRYITTDELFHEEIVNLSTPGQVIDYTISKNLFTILFELILLFIVFLLLSFLKVFGFYPQAIVDKGYLLVQLLCVLGTENIILLFFNKPVKSYQKGIRRNGKEDIVTGIESFKSLLPSIAINILFTCLCFFFRGDLGLYPALGYYVFGVVIFIFLSL</sequence>
<dbReference type="EMBL" id="VYVN01000006">
    <property type="protein sequence ID" value="KAA9241008.1"/>
    <property type="molecule type" value="Genomic_DNA"/>
</dbReference>
<dbReference type="AlphaFoldDB" id="A0A5N1BLB4"/>
<accession>A0A5N1BLB4</accession>
<reference evidence="3" key="1">
    <citation type="submission" date="2019-09" db="EMBL/GenBank/DDBJ databases">
        <title>Draft genome sequence assemblies of isolates from the urinary tract.</title>
        <authorList>
            <person name="Mores C.R."/>
            <person name="Putonti C."/>
            <person name="Wolfe A.J."/>
        </authorList>
    </citation>
    <scope>NUCLEOTIDE SEQUENCE [LARGE SCALE GENOMIC DNA]</scope>
    <source>
        <strain evidence="3">UMB8614</strain>
    </source>
</reference>
<feature type="transmembrane region" description="Helical" evidence="1">
    <location>
        <begin position="121"/>
        <end position="140"/>
    </location>
</feature>
<keyword evidence="3" id="KW-1185">Reference proteome</keyword>
<keyword evidence="1" id="KW-0472">Membrane</keyword>
<dbReference type="Proteomes" id="UP000326476">
    <property type="component" value="Unassembled WGS sequence"/>
</dbReference>
<feature type="transmembrane region" description="Helical" evidence="1">
    <location>
        <begin position="193"/>
        <end position="210"/>
    </location>
</feature>
<proteinExistence type="predicted"/>
<gene>
    <name evidence="2" type="ORF">F6I34_03570</name>
</gene>
<name>A0A5N1BLB4_9LACT</name>
<evidence type="ECO:0000313" key="3">
    <source>
        <dbReference type="Proteomes" id="UP000326476"/>
    </source>
</evidence>
<dbReference type="RefSeq" id="WP_111821632.1">
    <property type="nucleotide sequence ID" value="NZ_QMGY01000001.1"/>
</dbReference>
<evidence type="ECO:0000313" key="2">
    <source>
        <dbReference type="EMBL" id="KAA9241008.1"/>
    </source>
</evidence>
<protein>
    <submittedName>
        <fullName evidence="2">Uncharacterized protein</fullName>
    </submittedName>
</protein>
<comment type="caution">
    <text evidence="2">The sequence shown here is derived from an EMBL/GenBank/DDBJ whole genome shotgun (WGS) entry which is preliminary data.</text>
</comment>
<evidence type="ECO:0000256" key="1">
    <source>
        <dbReference type="SAM" id="Phobius"/>
    </source>
</evidence>
<feature type="transmembrane region" description="Helical" evidence="1">
    <location>
        <begin position="18"/>
        <end position="35"/>
    </location>
</feature>
<organism evidence="2 3">
    <name type="scientific">Aerococcus tenax</name>
    <dbReference type="NCBI Taxonomy" id="3078812"/>
    <lineage>
        <taxon>Bacteria</taxon>
        <taxon>Bacillati</taxon>
        <taxon>Bacillota</taxon>
        <taxon>Bacilli</taxon>
        <taxon>Lactobacillales</taxon>
        <taxon>Aerococcaceae</taxon>
        <taxon>Aerococcus</taxon>
    </lineage>
</organism>
<keyword evidence="1" id="KW-0812">Transmembrane</keyword>